<comment type="caution">
    <text evidence="5">The sequence shown here is derived from an EMBL/GenBank/DDBJ whole genome shotgun (WGS) entry which is preliminary data.</text>
</comment>
<feature type="compositionally biased region" description="Pro residues" evidence="1">
    <location>
        <begin position="439"/>
        <end position="458"/>
    </location>
</feature>
<proteinExistence type="predicted"/>
<keyword evidence="6" id="KW-1185">Reference proteome</keyword>
<sequence>MNQEQKDRRIHFLCWTAALFATITALVAACLASFAGAFRDYLPVTLTSDRTGLVMETGAKVKMRGVEVGRVAGVAGGRRPVGLELEIIPDQVDMIPANVQAEIKATTAFGAKYVDLIVPDHPSRARLTAGAVLQSRNVGTEVNTVFDSLVGILDQVDVAKLNSVLTALSEGVRGKGEKMGEATTDALQVLQAVNPRMDAVKENWRSFKGFSDAYGAAAQNIMATLDAAATTSATITDNAKDLDALLLNISGFSNSGIHLLAGSKDTIVDAVNVLEPTTALLLKYNPTLTCTVKGAKVYLDVAGEWFGGNGRTALLDAGISVGDDLYTYPKNLPKVAAKGGPGGKPSCGSLPDVAENFPVRQLVTDTGYGTGLDWRPNPGIGQLCSVDYFPVTRAIPEPPHVGRCMPGPAPGPPPPDPGGPPYGAPWYAADGTPLYPGLPEAPPPAPAPAPLPATPPSP</sequence>
<dbReference type="Proteomes" id="UP000094243">
    <property type="component" value="Unassembled WGS sequence"/>
</dbReference>
<dbReference type="EMBL" id="MIGZ01000159">
    <property type="protein sequence ID" value="ODQ86017.1"/>
    <property type="molecule type" value="Genomic_DNA"/>
</dbReference>
<dbReference type="RefSeq" id="WP_069407171.1">
    <property type="nucleotide sequence ID" value="NZ_MIGZ01000159.1"/>
</dbReference>
<dbReference type="Pfam" id="PF11887">
    <property type="entry name" value="Mce4_CUP1"/>
    <property type="match status" value="1"/>
</dbReference>
<dbReference type="InterPro" id="IPR005693">
    <property type="entry name" value="Mce"/>
</dbReference>
<evidence type="ECO:0000256" key="1">
    <source>
        <dbReference type="SAM" id="MobiDB-lite"/>
    </source>
</evidence>
<organism evidence="5 6">
    <name type="scientific">Mycolicibacterium holsaticum</name>
    <dbReference type="NCBI Taxonomy" id="152142"/>
    <lineage>
        <taxon>Bacteria</taxon>
        <taxon>Bacillati</taxon>
        <taxon>Actinomycetota</taxon>
        <taxon>Actinomycetes</taxon>
        <taxon>Mycobacteriales</taxon>
        <taxon>Mycobacteriaceae</taxon>
        <taxon>Mycolicibacterium</taxon>
    </lineage>
</organism>
<dbReference type="PANTHER" id="PTHR33371">
    <property type="entry name" value="INTERMEMBRANE PHOSPHOLIPID TRANSPORT SYSTEM BINDING PROTEIN MLAD-RELATED"/>
    <property type="match status" value="1"/>
</dbReference>
<feature type="compositionally biased region" description="Low complexity" evidence="1">
    <location>
        <begin position="424"/>
        <end position="438"/>
    </location>
</feature>
<feature type="domain" description="Mce/MlaD" evidence="3">
    <location>
        <begin position="42"/>
        <end position="117"/>
    </location>
</feature>
<keyword evidence="2" id="KW-0812">Transmembrane</keyword>
<feature type="compositionally biased region" description="Pro residues" evidence="1">
    <location>
        <begin position="407"/>
        <end position="423"/>
    </location>
</feature>
<reference evidence="6" key="1">
    <citation type="submission" date="2016-09" db="EMBL/GenBank/DDBJ databases">
        <authorList>
            <person name="Greninger A.L."/>
            <person name="Jerome K.R."/>
            <person name="Mcnair B."/>
            <person name="Wallis C."/>
            <person name="Fang F."/>
        </authorList>
    </citation>
    <scope>NUCLEOTIDE SEQUENCE [LARGE SCALE GENOMIC DNA]</scope>
    <source>
        <strain evidence="6">M7</strain>
    </source>
</reference>
<dbReference type="InterPro" id="IPR003399">
    <property type="entry name" value="Mce/MlaD"/>
</dbReference>
<evidence type="ECO:0000259" key="3">
    <source>
        <dbReference type="Pfam" id="PF02470"/>
    </source>
</evidence>
<feature type="region of interest" description="Disordered" evidence="1">
    <location>
        <begin position="402"/>
        <end position="458"/>
    </location>
</feature>
<gene>
    <name evidence="5" type="ORF">BHQ17_21750</name>
</gene>
<dbReference type="GO" id="GO:0051701">
    <property type="term" value="P:biological process involved in interaction with host"/>
    <property type="evidence" value="ECO:0007669"/>
    <property type="project" value="TreeGrafter"/>
</dbReference>
<dbReference type="GO" id="GO:0005576">
    <property type="term" value="C:extracellular region"/>
    <property type="evidence" value="ECO:0007669"/>
    <property type="project" value="TreeGrafter"/>
</dbReference>
<evidence type="ECO:0000313" key="5">
    <source>
        <dbReference type="EMBL" id="ODQ86017.1"/>
    </source>
</evidence>
<dbReference type="OrthoDB" id="3460188at2"/>
<dbReference type="AlphaFoldDB" id="A0A1E3R9C7"/>
<dbReference type="NCBIfam" id="TIGR00996">
    <property type="entry name" value="Mtu_fam_mce"/>
    <property type="match status" value="1"/>
</dbReference>
<dbReference type="PANTHER" id="PTHR33371:SF19">
    <property type="entry name" value="MCE-FAMILY PROTEIN MCE4A"/>
    <property type="match status" value="1"/>
</dbReference>
<keyword evidence="2" id="KW-0472">Membrane</keyword>
<dbReference type="Pfam" id="PF02470">
    <property type="entry name" value="MlaD"/>
    <property type="match status" value="1"/>
</dbReference>
<keyword evidence="2" id="KW-1133">Transmembrane helix</keyword>
<protein>
    <submittedName>
        <fullName evidence="5">MCE-family protein MCE3A</fullName>
    </submittedName>
</protein>
<feature type="transmembrane region" description="Helical" evidence="2">
    <location>
        <begin position="12"/>
        <end position="38"/>
    </location>
</feature>
<evidence type="ECO:0000259" key="4">
    <source>
        <dbReference type="Pfam" id="PF11887"/>
    </source>
</evidence>
<name>A0A1E3R9C7_9MYCO</name>
<evidence type="ECO:0000256" key="2">
    <source>
        <dbReference type="SAM" id="Phobius"/>
    </source>
</evidence>
<dbReference type="PROSITE" id="PS51257">
    <property type="entry name" value="PROKAR_LIPOPROTEIN"/>
    <property type="match status" value="1"/>
</dbReference>
<evidence type="ECO:0000313" key="6">
    <source>
        <dbReference type="Proteomes" id="UP000094243"/>
    </source>
</evidence>
<dbReference type="InterPro" id="IPR052336">
    <property type="entry name" value="MlaD_Phospholipid_Transporter"/>
</dbReference>
<dbReference type="InterPro" id="IPR024516">
    <property type="entry name" value="Mce_C"/>
</dbReference>
<feature type="domain" description="Mammalian cell entry C-terminal" evidence="4">
    <location>
        <begin position="124"/>
        <end position="341"/>
    </location>
</feature>
<accession>A0A1E3R9C7</accession>